<reference evidence="1" key="1">
    <citation type="submission" date="2019-11" db="EMBL/GenBank/DDBJ databases">
        <title>Nori genome reveals adaptations in red seaweeds to the harsh intertidal environment.</title>
        <authorList>
            <person name="Wang D."/>
            <person name="Mao Y."/>
        </authorList>
    </citation>
    <scope>NUCLEOTIDE SEQUENCE</scope>
    <source>
        <tissue evidence="1">Gametophyte</tissue>
    </source>
</reference>
<accession>A0ACC3CBE2</accession>
<dbReference type="Proteomes" id="UP000798662">
    <property type="component" value="Chromosome 3"/>
</dbReference>
<sequence length="1092" mass="112462">METVSMPAPDAGGVVPVEPATTAVTERADAPPVEGYQPKTIADFEGGFDGGDDSAPLPSDDEAADRDAEQEGGGGRQNASDPDLVRDSAHTSPLLLLMTALSVVAFIVFVVFLILAAKCKVGSLCGVLDKSGAAGDRYVFVNQAFRVPVSWLWGAFTAALLGIVFVSLYALTLVRKDVGSDYMVELATYIRQGSFAFLFQEYSLLLLVVVPLAILVGFATTWSAAGCYALGALLSALTGLVGMSAATRGNVRTAAAAASDGLGPALNVAFRSGAVMGLSVVSIGLAGVSGCYLIFRDVRALAGFAAGASTVALFARVGGGIYTKAADVGADLVGKVEAGIPEDDPRNAATIADNVGDNVGDVAGMGADLFESYVGSVIASALLGSALPYVFNDPYALCVFNHLKIDRECVFLPSVNVKGSFAAQICRSADLYQGYEALSQSASNTSFIALPFLLATIGILASILCTLFVRVPSSASTSDVAGRAAATKTLLRSLRVNMFVAVVLVIAGSAGATWGLFGGGSSFGSARGFGAANLPTWTLAAPVGDPSRCMPQNMRFNNRVTVPALRQVDQRYLPIDSLGFEFPSPTEVPWRLFLCVVIGLLLGVFIASLTEYFTASSSSPTASISAAGAYGAGAVAIQGLGLGLLSTAAPLLLVVATIVGAYELFGAYGVSLSAVGMLSTLGVTMSTDAYGPVADNAGGIAEMARLPPSVRDTTDALDALGNTTAATGKGFSNGSAVLTAFALLVALVQDSGLVPSPLELTGTATTSPMRHITDGDLVALSDIYVVASMLIGVMLPFVFAGLLILSVSRAAQAMIVEVRRQFREIPGLRDTPLNDEDAGPVRPDHVRCIRIATRAALLEMILPGVLAIMTPLFIGFGFGQRALVGLLVAAIASGYLLGLVLNNAGGAWDNAKKLVETGHYGTDNAKGSPWHHAAVAGDTLGDAMKDTAGPALNILIKLMASFGLVAVGLMNVDNTRGWVGLILFFVTAAFALLFGWFSNSRANETQAAAMAGMDAAEYEPNDDLTSTVPKIRARSPFYEPGPAVNAAAPGSELYNAYSSAADEGIHDPAELPGLENATDVTTPLLAAPAAAP</sequence>
<organism evidence="1 2">
    <name type="scientific">Pyropia yezoensis</name>
    <name type="common">Susabi-nori</name>
    <name type="synonym">Porphyra yezoensis</name>
    <dbReference type="NCBI Taxonomy" id="2788"/>
    <lineage>
        <taxon>Eukaryota</taxon>
        <taxon>Rhodophyta</taxon>
        <taxon>Bangiophyceae</taxon>
        <taxon>Bangiales</taxon>
        <taxon>Bangiaceae</taxon>
        <taxon>Pyropia</taxon>
    </lineage>
</organism>
<protein>
    <submittedName>
        <fullName evidence="1">Uncharacterized protein</fullName>
    </submittedName>
</protein>
<evidence type="ECO:0000313" key="2">
    <source>
        <dbReference type="Proteomes" id="UP000798662"/>
    </source>
</evidence>
<proteinExistence type="predicted"/>
<name>A0ACC3CBE2_PYRYE</name>
<comment type="caution">
    <text evidence="1">The sequence shown here is derived from an EMBL/GenBank/DDBJ whole genome shotgun (WGS) entry which is preliminary data.</text>
</comment>
<dbReference type="EMBL" id="CM020620">
    <property type="protein sequence ID" value="KAK1867487.1"/>
    <property type="molecule type" value="Genomic_DNA"/>
</dbReference>
<gene>
    <name evidence="1" type="ORF">I4F81_009993</name>
</gene>
<evidence type="ECO:0000313" key="1">
    <source>
        <dbReference type="EMBL" id="KAK1867487.1"/>
    </source>
</evidence>
<keyword evidence="2" id="KW-1185">Reference proteome</keyword>